<feature type="region of interest" description="Disordered" evidence="1">
    <location>
        <begin position="79"/>
        <end position="109"/>
    </location>
</feature>
<accession>A0A0B7A7E4</accession>
<name>A0A0B7A7E4_9EUPU</name>
<proteinExistence type="predicted"/>
<sequence length="193" mass="21840">PLPKQLDKNVSLEKDSVKNIGAIKIVSKPSSKNESQGSGNKLDWQLEAEKRMAALAGFDSTVIGKLKDVGKSDSSDITIYQQDKKINPSNRSENLSTSNDKTNDQERKNKSDKIIVIDSIVKSKGTAGTVLEKSTAKSKNQNWNLLSTKQSSKEWKWTSIHHQKRQLIRLIIPRKKYMPRLTKVRISEMFFIN</sequence>
<evidence type="ECO:0000256" key="1">
    <source>
        <dbReference type="SAM" id="MobiDB-lite"/>
    </source>
</evidence>
<feature type="compositionally biased region" description="Polar residues" evidence="1">
    <location>
        <begin position="79"/>
        <end position="100"/>
    </location>
</feature>
<dbReference type="EMBL" id="HACG01029848">
    <property type="protein sequence ID" value="CEK76713.1"/>
    <property type="molecule type" value="Transcribed_RNA"/>
</dbReference>
<reference evidence="2" key="1">
    <citation type="submission" date="2014-12" db="EMBL/GenBank/DDBJ databases">
        <title>Insight into the proteome of Arion vulgaris.</title>
        <authorList>
            <person name="Aradska J."/>
            <person name="Bulat T."/>
            <person name="Smidak R."/>
            <person name="Sarate P."/>
            <person name="Gangsoo J."/>
            <person name="Sialana F."/>
            <person name="Bilban M."/>
            <person name="Lubec G."/>
        </authorList>
    </citation>
    <scope>NUCLEOTIDE SEQUENCE</scope>
    <source>
        <tissue evidence="2">Skin</tissue>
    </source>
</reference>
<evidence type="ECO:0000313" key="2">
    <source>
        <dbReference type="EMBL" id="CEK76713.1"/>
    </source>
</evidence>
<gene>
    <name evidence="2" type="primary">ORF101186</name>
    <name evidence="3" type="synonym">ORF101190</name>
</gene>
<evidence type="ECO:0000313" key="3">
    <source>
        <dbReference type="EMBL" id="CEK76714.1"/>
    </source>
</evidence>
<protein>
    <submittedName>
        <fullName evidence="2">Uncharacterized protein</fullName>
    </submittedName>
</protein>
<feature type="non-terminal residue" evidence="2">
    <location>
        <position position="1"/>
    </location>
</feature>
<dbReference type="AlphaFoldDB" id="A0A0B7A7E4"/>
<organism evidence="2">
    <name type="scientific">Arion vulgaris</name>
    <dbReference type="NCBI Taxonomy" id="1028688"/>
    <lineage>
        <taxon>Eukaryota</taxon>
        <taxon>Metazoa</taxon>
        <taxon>Spiralia</taxon>
        <taxon>Lophotrochozoa</taxon>
        <taxon>Mollusca</taxon>
        <taxon>Gastropoda</taxon>
        <taxon>Heterobranchia</taxon>
        <taxon>Euthyneura</taxon>
        <taxon>Panpulmonata</taxon>
        <taxon>Eupulmonata</taxon>
        <taxon>Stylommatophora</taxon>
        <taxon>Helicina</taxon>
        <taxon>Arionoidea</taxon>
        <taxon>Arionidae</taxon>
        <taxon>Arion</taxon>
    </lineage>
</organism>
<dbReference type="EMBL" id="HACG01029849">
    <property type="protein sequence ID" value="CEK76714.1"/>
    <property type="molecule type" value="Transcribed_RNA"/>
</dbReference>